<evidence type="ECO:0000256" key="9">
    <source>
        <dbReference type="ARBA" id="ARBA00023136"/>
    </source>
</evidence>
<feature type="transmembrane region" description="Helical" evidence="10">
    <location>
        <begin position="630"/>
        <end position="651"/>
    </location>
</feature>
<feature type="domain" description="ABC transmembrane type-1" evidence="12">
    <location>
        <begin position="647"/>
        <end position="911"/>
    </location>
</feature>
<dbReference type="GO" id="GO:0140359">
    <property type="term" value="F:ABC-type transporter activity"/>
    <property type="evidence" value="ECO:0007669"/>
    <property type="project" value="InterPro"/>
</dbReference>
<name>A0A9X0A7L0_9CNID</name>
<protein>
    <submittedName>
        <fullName evidence="13">Uncharacterized protein</fullName>
    </submittedName>
</protein>
<dbReference type="AlphaFoldDB" id="A0A9X0A7L0"/>
<comment type="caution">
    <text evidence="13">The sequence shown here is derived from an EMBL/GenBank/DDBJ whole genome shotgun (WGS) entry which is preliminary data.</text>
</comment>
<dbReference type="InterPro" id="IPR003439">
    <property type="entry name" value="ABC_transporter-like_ATP-bd"/>
</dbReference>
<dbReference type="OrthoDB" id="6500128at2759"/>
<evidence type="ECO:0000256" key="6">
    <source>
        <dbReference type="ARBA" id="ARBA00022741"/>
    </source>
</evidence>
<dbReference type="FunFam" id="1.20.1560.10:FF:000013">
    <property type="entry name" value="ABC transporter C family member 2"/>
    <property type="match status" value="1"/>
</dbReference>
<comment type="similarity">
    <text evidence="2">Belongs to the ABC transporter superfamily. ABCC family. Conjugate transporter (TC 3.A.1.208) subfamily.</text>
</comment>
<dbReference type="InterPro" id="IPR044726">
    <property type="entry name" value="ABCC_6TM_D2"/>
</dbReference>
<feature type="transmembrane region" description="Helical" evidence="10">
    <location>
        <begin position="671"/>
        <end position="699"/>
    </location>
</feature>
<feature type="transmembrane region" description="Helical" evidence="10">
    <location>
        <begin position="99"/>
        <end position="119"/>
    </location>
</feature>
<feature type="domain" description="ABC transmembrane type-1" evidence="12">
    <location>
        <begin position="166"/>
        <end position="276"/>
    </location>
</feature>
<dbReference type="PROSITE" id="PS50929">
    <property type="entry name" value="ABC_TM1F"/>
    <property type="match status" value="2"/>
</dbReference>
<keyword evidence="14" id="KW-1185">Reference proteome</keyword>
<evidence type="ECO:0000256" key="10">
    <source>
        <dbReference type="SAM" id="Phobius"/>
    </source>
</evidence>
<dbReference type="PROSITE" id="PS00211">
    <property type="entry name" value="ABC_TRANSPORTER_1"/>
    <property type="match status" value="1"/>
</dbReference>
<keyword evidence="7" id="KW-0067">ATP-binding</keyword>
<sequence>MSYEKLGTGRLPTNSKETAGFFSLLTFSWLNDLLKLGNQRPLENDDLPPLLEEDQSETLTKNLEKEWSQNYKPPISKPWVKTVRLWSALLRIVPTSEKAFVLMLASTHIVLRLMQPLFLIGLLAELTKESPLRVDRTWVYVYAAAICLSTWLVAICTCHCDYRSTMIGMRMRSALLGVVYKKAVVLADKRVQIINEIIRGIRTIKLCSWEQYFGNAVSGVRGKEITVLRKISAFQASIKTIVSTTPRVTSLLIFVPLLVSGHSLTISSIFLVFGYAKVLGLFTKYLGRRLVPFVDCNMSVGRIQNFLEIVEDSSSHNGSSNTANGQTGIFSRKDESYVLSNEGAHHHQMKPMVSLSDISCKYNEKMLLKNLSLQTDGPQNLMITGPVGSGKSSLLLAILGELSICKGVHEHNGEMAFVGQSPWVFSGTLRDNITFNKPFDYTKFQTIVEACALAKDIGQFPDGDLTTIGERGIVLSGGQRARVSMARALYSDADIYLLDDPLSSVDAQVGNHIFENYICNALRDRLCIFVTHQPCYMKQADRIIVMNEGSIACQGSYKEIVNMQRNGIVGLEKIFKDEENLHTSASIDLTGQEKSDFENSEETSLMTPKEDRNFGSVSYRTYWKYFRAGLPVYLMIPLVFLCNSALVSEVFPDWLMAQWNDVTWSSSSDRFNVILYTGLVLGSAILLYLSAFLFFQATINSSRNLHRKMFESVVRATVHFFDTNPSGRICNRFSKDIGVMDEMLFAVFYDVFETSWAMFLSVGIPSVANFWVVFAVVPLAGLVTYYGRYCLNISREVARLEAINRSPVYSHFSLTLDGIVSIRTYHQQKHFVEEFSRYQDSLTKTWFVSIAVVRWLHFRMDCITSLFLTAVTVIAVMTSQHPGLTGLAIIYCMNLLESLDFTVRQSLEIENMMTSVERVVAYVNIDSEPGYSVQKSHQKTGQ</sequence>
<organism evidence="13 14">
    <name type="scientific">Desmophyllum pertusum</name>
    <dbReference type="NCBI Taxonomy" id="174260"/>
    <lineage>
        <taxon>Eukaryota</taxon>
        <taxon>Metazoa</taxon>
        <taxon>Cnidaria</taxon>
        <taxon>Anthozoa</taxon>
        <taxon>Hexacorallia</taxon>
        <taxon>Scleractinia</taxon>
        <taxon>Caryophylliina</taxon>
        <taxon>Caryophylliidae</taxon>
        <taxon>Desmophyllum</taxon>
    </lineage>
</organism>
<feature type="transmembrane region" description="Helical" evidence="10">
    <location>
        <begin position="770"/>
        <end position="791"/>
    </location>
</feature>
<proteinExistence type="inferred from homology"/>
<dbReference type="SUPFAM" id="SSF52540">
    <property type="entry name" value="P-loop containing nucleoside triphosphate hydrolases"/>
    <property type="match status" value="1"/>
</dbReference>
<dbReference type="Pfam" id="PF00664">
    <property type="entry name" value="ABC_membrane"/>
    <property type="match status" value="1"/>
</dbReference>
<evidence type="ECO:0000256" key="4">
    <source>
        <dbReference type="ARBA" id="ARBA00022692"/>
    </source>
</evidence>
<dbReference type="InterPro" id="IPR036640">
    <property type="entry name" value="ABC1_TM_sf"/>
</dbReference>
<feature type="transmembrane region" description="Helical" evidence="10">
    <location>
        <begin position="858"/>
        <end position="877"/>
    </location>
</feature>
<dbReference type="FunFam" id="3.40.50.300:FF:000973">
    <property type="entry name" value="Multidrug resistance-associated protein 4"/>
    <property type="match status" value="1"/>
</dbReference>
<dbReference type="CDD" id="cd03250">
    <property type="entry name" value="ABCC_MRP_domain1"/>
    <property type="match status" value="1"/>
</dbReference>
<keyword evidence="9 10" id="KW-0472">Membrane</keyword>
<dbReference type="InterPro" id="IPR003593">
    <property type="entry name" value="AAA+_ATPase"/>
</dbReference>
<evidence type="ECO:0000256" key="5">
    <source>
        <dbReference type="ARBA" id="ARBA00022737"/>
    </source>
</evidence>
<dbReference type="InterPro" id="IPR027417">
    <property type="entry name" value="P-loop_NTPase"/>
</dbReference>
<reference evidence="13" key="1">
    <citation type="submission" date="2023-01" db="EMBL/GenBank/DDBJ databases">
        <title>Genome assembly of the deep-sea coral Lophelia pertusa.</title>
        <authorList>
            <person name="Herrera S."/>
            <person name="Cordes E."/>
        </authorList>
    </citation>
    <scope>NUCLEOTIDE SEQUENCE</scope>
    <source>
        <strain evidence="13">USNM1676648</strain>
        <tissue evidence="13">Polyp</tissue>
    </source>
</reference>
<dbReference type="Proteomes" id="UP001163046">
    <property type="component" value="Unassembled WGS sequence"/>
</dbReference>
<evidence type="ECO:0000256" key="1">
    <source>
        <dbReference type="ARBA" id="ARBA00004141"/>
    </source>
</evidence>
<dbReference type="GO" id="GO:0005524">
    <property type="term" value="F:ATP binding"/>
    <property type="evidence" value="ECO:0007669"/>
    <property type="project" value="UniProtKB-KW"/>
</dbReference>
<evidence type="ECO:0000259" key="11">
    <source>
        <dbReference type="PROSITE" id="PS50893"/>
    </source>
</evidence>
<keyword evidence="6" id="KW-0547">Nucleotide-binding</keyword>
<accession>A0A9X0A7L0</accession>
<dbReference type="Gene3D" id="1.20.1560.10">
    <property type="entry name" value="ABC transporter type 1, transmembrane domain"/>
    <property type="match status" value="2"/>
</dbReference>
<evidence type="ECO:0000313" key="14">
    <source>
        <dbReference type="Proteomes" id="UP001163046"/>
    </source>
</evidence>
<dbReference type="SUPFAM" id="SSF90123">
    <property type="entry name" value="ABC transporter transmembrane region"/>
    <property type="match status" value="2"/>
</dbReference>
<evidence type="ECO:0000259" key="12">
    <source>
        <dbReference type="PROSITE" id="PS50929"/>
    </source>
</evidence>
<dbReference type="GO" id="GO:0016020">
    <property type="term" value="C:membrane"/>
    <property type="evidence" value="ECO:0007669"/>
    <property type="project" value="UniProtKB-SubCell"/>
</dbReference>
<evidence type="ECO:0000256" key="7">
    <source>
        <dbReference type="ARBA" id="ARBA00022840"/>
    </source>
</evidence>
<keyword evidence="8 10" id="KW-1133">Transmembrane helix</keyword>
<keyword evidence="4 10" id="KW-0812">Transmembrane</keyword>
<dbReference type="PANTHER" id="PTHR24223">
    <property type="entry name" value="ATP-BINDING CASSETTE SUB-FAMILY C"/>
    <property type="match status" value="1"/>
</dbReference>
<evidence type="ECO:0000313" key="13">
    <source>
        <dbReference type="EMBL" id="KAJ7394460.1"/>
    </source>
</evidence>
<gene>
    <name evidence="13" type="ORF">OS493_000271</name>
</gene>
<comment type="subcellular location">
    <subcellularLocation>
        <location evidence="1">Membrane</location>
        <topology evidence="1">Multi-pass membrane protein</topology>
    </subcellularLocation>
</comment>
<dbReference type="Pfam" id="PF00005">
    <property type="entry name" value="ABC_tran"/>
    <property type="match status" value="1"/>
</dbReference>
<dbReference type="SMART" id="SM00382">
    <property type="entry name" value="AAA"/>
    <property type="match status" value="1"/>
</dbReference>
<dbReference type="CDD" id="cd18580">
    <property type="entry name" value="ABC_6TM_ABCC_D2"/>
    <property type="match status" value="1"/>
</dbReference>
<feature type="transmembrane region" description="Helical" evidence="10">
    <location>
        <begin position="139"/>
        <end position="162"/>
    </location>
</feature>
<feature type="domain" description="ABC transporter" evidence="11">
    <location>
        <begin position="353"/>
        <end position="573"/>
    </location>
</feature>
<dbReference type="InterPro" id="IPR011527">
    <property type="entry name" value="ABC1_TM_dom"/>
</dbReference>
<keyword evidence="3" id="KW-0813">Transport</keyword>
<dbReference type="InterPro" id="IPR050173">
    <property type="entry name" value="ABC_transporter_C-like"/>
</dbReference>
<evidence type="ECO:0000256" key="2">
    <source>
        <dbReference type="ARBA" id="ARBA00009726"/>
    </source>
</evidence>
<keyword evidence="5" id="KW-0677">Repeat</keyword>
<dbReference type="Gene3D" id="3.40.50.300">
    <property type="entry name" value="P-loop containing nucleotide triphosphate hydrolases"/>
    <property type="match status" value="1"/>
</dbReference>
<evidence type="ECO:0000256" key="3">
    <source>
        <dbReference type="ARBA" id="ARBA00022448"/>
    </source>
</evidence>
<evidence type="ECO:0000256" key="8">
    <source>
        <dbReference type="ARBA" id="ARBA00022989"/>
    </source>
</evidence>
<dbReference type="EMBL" id="MU825396">
    <property type="protein sequence ID" value="KAJ7394460.1"/>
    <property type="molecule type" value="Genomic_DNA"/>
</dbReference>
<dbReference type="PANTHER" id="PTHR24223:SF456">
    <property type="entry name" value="MULTIDRUG RESISTANCE-ASSOCIATED PROTEIN LETHAL(2)03659"/>
    <property type="match status" value="1"/>
</dbReference>
<dbReference type="InterPro" id="IPR017871">
    <property type="entry name" value="ABC_transporter-like_CS"/>
</dbReference>
<dbReference type="GO" id="GO:0016887">
    <property type="term" value="F:ATP hydrolysis activity"/>
    <property type="evidence" value="ECO:0007669"/>
    <property type="project" value="InterPro"/>
</dbReference>
<dbReference type="PROSITE" id="PS50893">
    <property type="entry name" value="ABC_TRANSPORTER_2"/>
    <property type="match status" value="1"/>
</dbReference>